<name>A0ABY6KP37_9ARAC</name>
<dbReference type="InterPro" id="IPR036397">
    <property type="entry name" value="RNaseH_sf"/>
</dbReference>
<gene>
    <name evidence="1" type="ORF">LAZ67_7001331</name>
</gene>
<evidence type="ECO:0000313" key="2">
    <source>
        <dbReference type="Proteomes" id="UP001235939"/>
    </source>
</evidence>
<protein>
    <recommendedName>
        <fullName evidence="3">Transposase</fullName>
    </recommendedName>
</protein>
<sequence length="571" mass="65414">MEDQRICIKFCVKNGFKGAEIFWMLQTAYGDAVIEPKTSFRVALELVREDRRITVREVAEEAGISFGSTQSIMKDILGVRRLNAVLVTKDLTFDQKNARKETASLNLEATTDDPELLKRVITGDETWIYGFYSETTQQASEWRFKNEPRPKKARKAPSKVKVMLTVFFDYQGIVHPEFQQKGSTITADSYLGLLMRLREAIRQKHPELWRSKTTQPLCSPLQSRFGPLRLLPFWKAQKKVEGSEISEHRGVDRRGIEEAMKAIPKTDYQRCFADWKKRWLKCIAANGDYFEKGNLNLWNIEKYFTDLKLDYGVLRDDHLPGVKSSVSNLVEHQRVPDLGVQLAAAATFSVTLRTMDLRGVAEVGHEAGSWPESPRGLLDLSVLEAVEEDVGAEPSWSATRLDSPGTESDICGAVRNKRRERIFLQELENRRHFRWTSDSRIAAGWKFSNSLNEVEELAWNSFRNVCKNFLGSVKVENYRDIVNDLLLSYKALGCNMSLKIHFLHSHLDFFPDNLGAVSDEHGERFHQAISSMEKRYQGKWSPAMLADDCLALKRDLPQAKYRRKSTVTAFQ</sequence>
<evidence type="ECO:0000313" key="1">
    <source>
        <dbReference type="EMBL" id="UYV69961.1"/>
    </source>
</evidence>
<accession>A0ABY6KP37</accession>
<organism evidence="1 2">
    <name type="scientific">Cordylochernes scorpioides</name>
    <dbReference type="NCBI Taxonomy" id="51811"/>
    <lineage>
        <taxon>Eukaryota</taxon>
        <taxon>Metazoa</taxon>
        <taxon>Ecdysozoa</taxon>
        <taxon>Arthropoda</taxon>
        <taxon>Chelicerata</taxon>
        <taxon>Arachnida</taxon>
        <taxon>Pseudoscorpiones</taxon>
        <taxon>Cheliferoidea</taxon>
        <taxon>Chernetidae</taxon>
        <taxon>Cordylochernes</taxon>
    </lineage>
</organism>
<dbReference type="PANTHER" id="PTHR46114:SF2">
    <property type="entry name" value="CULLIN N-TERMINAL DOMAIN-CONTAINING PROTEIN"/>
    <property type="match status" value="1"/>
</dbReference>
<dbReference type="Proteomes" id="UP001235939">
    <property type="component" value="Chromosome 07"/>
</dbReference>
<dbReference type="Gene3D" id="3.30.420.10">
    <property type="entry name" value="Ribonuclease H-like superfamily/Ribonuclease H"/>
    <property type="match status" value="2"/>
</dbReference>
<dbReference type="PANTHER" id="PTHR46114">
    <property type="entry name" value="APPLE DOMAIN-CONTAINING PROTEIN"/>
    <property type="match status" value="1"/>
</dbReference>
<dbReference type="InterPro" id="IPR001888">
    <property type="entry name" value="Transposase_1"/>
</dbReference>
<proteinExistence type="predicted"/>
<dbReference type="Pfam" id="PF01359">
    <property type="entry name" value="Transposase_1"/>
    <property type="match status" value="1"/>
</dbReference>
<dbReference type="EMBL" id="CP092869">
    <property type="protein sequence ID" value="UYV69961.1"/>
    <property type="molecule type" value="Genomic_DNA"/>
</dbReference>
<reference evidence="1 2" key="1">
    <citation type="submission" date="2022-01" db="EMBL/GenBank/DDBJ databases">
        <title>A chromosomal length assembly of Cordylochernes scorpioides.</title>
        <authorList>
            <person name="Zeh D."/>
            <person name="Zeh J."/>
        </authorList>
    </citation>
    <scope>NUCLEOTIDE SEQUENCE [LARGE SCALE GENOMIC DNA]</scope>
    <source>
        <strain evidence="1">IN4F17</strain>
        <tissue evidence="1">Whole Body</tissue>
    </source>
</reference>
<keyword evidence="2" id="KW-1185">Reference proteome</keyword>
<evidence type="ECO:0008006" key="3">
    <source>
        <dbReference type="Google" id="ProtNLM"/>
    </source>
</evidence>